<dbReference type="InterPro" id="IPR038756">
    <property type="entry name" value="CheX-like"/>
</dbReference>
<keyword evidence="4" id="KW-1185">Reference proteome</keyword>
<dbReference type="Gene3D" id="3.40.1550.10">
    <property type="entry name" value="CheC-like"/>
    <property type="match status" value="1"/>
</dbReference>
<dbReference type="EMBL" id="QZEZ01000015">
    <property type="protein sequence ID" value="RJK92451.1"/>
    <property type="molecule type" value="Genomic_DNA"/>
</dbReference>
<dbReference type="AlphaFoldDB" id="A0A3A3YPF1"/>
<reference evidence="3 4" key="1">
    <citation type="submission" date="2018-09" db="EMBL/GenBank/DDBJ databases">
        <title>YIM 75000 draft genome.</title>
        <authorList>
            <person name="Tang S."/>
            <person name="Feng Y."/>
        </authorList>
    </citation>
    <scope>NUCLEOTIDE SEQUENCE [LARGE SCALE GENOMIC DNA]</scope>
    <source>
        <strain evidence="3 4">YIM 75000</strain>
    </source>
</reference>
<gene>
    <name evidence="3" type="ORF">D5H78_18920</name>
</gene>
<dbReference type="InterPro" id="IPR028976">
    <property type="entry name" value="CheC-like_sf"/>
</dbReference>
<dbReference type="OrthoDB" id="5402373at2"/>
<dbReference type="SUPFAM" id="SSF103039">
    <property type="entry name" value="CheC-like"/>
    <property type="match status" value="1"/>
</dbReference>
<dbReference type="RefSeq" id="WP_119952075.1">
    <property type="nucleotide sequence ID" value="NZ_QZEZ01000015.1"/>
</dbReference>
<evidence type="ECO:0000259" key="2">
    <source>
        <dbReference type="Pfam" id="PF13690"/>
    </source>
</evidence>
<organism evidence="3 4">
    <name type="scientific">Vallicoccus soli</name>
    <dbReference type="NCBI Taxonomy" id="2339232"/>
    <lineage>
        <taxon>Bacteria</taxon>
        <taxon>Bacillati</taxon>
        <taxon>Actinomycetota</taxon>
        <taxon>Actinomycetes</taxon>
        <taxon>Motilibacterales</taxon>
        <taxon>Vallicoccaceae</taxon>
        <taxon>Vallicoccus</taxon>
    </lineage>
</organism>
<protein>
    <submittedName>
        <fullName evidence="3">Chemotaxis protein CheX</fullName>
    </submittedName>
</protein>
<evidence type="ECO:0000313" key="3">
    <source>
        <dbReference type="EMBL" id="RJK92451.1"/>
    </source>
</evidence>
<proteinExistence type="predicted"/>
<feature type="domain" description="Chemotaxis phosphatase CheX-like" evidence="2">
    <location>
        <begin position="44"/>
        <end position="121"/>
    </location>
</feature>
<dbReference type="GO" id="GO:0006935">
    <property type="term" value="P:chemotaxis"/>
    <property type="evidence" value="ECO:0007669"/>
    <property type="project" value="UniProtKB-KW"/>
</dbReference>
<sequence>MSAEVQAPAVTAEVVVAIVTDVLASLGVETVELPHEPPSAAHWTASVGVTGTWGGHVTVSCSPETAAALTSTMLGLEPGEASQEDVADAVGELANMVGGSVKGMLPPPNTLSLPHVVLAAGSHHFPHATTVCSVALAAPHGPLLVDVRTSTTP</sequence>
<accession>A0A3A3YPF1</accession>
<dbReference type="Proteomes" id="UP000265614">
    <property type="component" value="Unassembled WGS sequence"/>
</dbReference>
<dbReference type="InterPro" id="IPR028051">
    <property type="entry name" value="CheX-like_dom"/>
</dbReference>
<dbReference type="PANTHER" id="PTHR39452:SF1">
    <property type="entry name" value="CHEY-P PHOSPHATASE CHEX"/>
    <property type="match status" value="1"/>
</dbReference>
<dbReference type="CDD" id="cd17906">
    <property type="entry name" value="CheX"/>
    <property type="match status" value="1"/>
</dbReference>
<evidence type="ECO:0000256" key="1">
    <source>
        <dbReference type="ARBA" id="ARBA00022500"/>
    </source>
</evidence>
<comment type="caution">
    <text evidence="3">The sequence shown here is derived from an EMBL/GenBank/DDBJ whole genome shotgun (WGS) entry which is preliminary data.</text>
</comment>
<name>A0A3A3YPF1_9ACTN</name>
<keyword evidence="1" id="KW-0145">Chemotaxis</keyword>
<evidence type="ECO:0000313" key="4">
    <source>
        <dbReference type="Proteomes" id="UP000265614"/>
    </source>
</evidence>
<dbReference type="Pfam" id="PF13690">
    <property type="entry name" value="CheX"/>
    <property type="match status" value="1"/>
</dbReference>
<dbReference type="PANTHER" id="PTHR39452">
    <property type="entry name" value="CHEY-P PHOSPHATASE CHEX"/>
    <property type="match status" value="1"/>
</dbReference>